<evidence type="ECO:0000256" key="3">
    <source>
        <dbReference type="SAM" id="Phobius"/>
    </source>
</evidence>
<organism evidence="4 5">
    <name type="scientific">Anolis carolinensis</name>
    <name type="common">Green anole</name>
    <name type="synonym">American chameleon</name>
    <dbReference type="NCBI Taxonomy" id="28377"/>
    <lineage>
        <taxon>Eukaryota</taxon>
        <taxon>Metazoa</taxon>
        <taxon>Chordata</taxon>
        <taxon>Craniata</taxon>
        <taxon>Vertebrata</taxon>
        <taxon>Euteleostomi</taxon>
        <taxon>Lepidosauria</taxon>
        <taxon>Squamata</taxon>
        <taxon>Bifurcata</taxon>
        <taxon>Unidentata</taxon>
        <taxon>Episquamata</taxon>
        <taxon>Toxicofera</taxon>
        <taxon>Iguania</taxon>
        <taxon>Dactyloidae</taxon>
        <taxon>Anolis</taxon>
    </lineage>
</organism>
<evidence type="ECO:0008006" key="6">
    <source>
        <dbReference type="Google" id="ProtNLM"/>
    </source>
</evidence>
<reference evidence="4" key="1">
    <citation type="submission" date="2009-12" db="EMBL/GenBank/DDBJ databases">
        <title>The Genome Sequence of Anolis carolinensis (Green Anole Lizard).</title>
        <authorList>
            <consortium name="The Genome Sequencing Platform"/>
            <person name="Di Palma F."/>
            <person name="Alfoldi J."/>
            <person name="Heiman D."/>
            <person name="Young S."/>
            <person name="Grabherr M."/>
            <person name="Johnson J."/>
            <person name="Lander E.S."/>
            <person name="Lindblad-Toh K."/>
        </authorList>
    </citation>
    <scope>NUCLEOTIDE SEQUENCE [LARGE SCALE GENOMIC DNA]</scope>
    <source>
        <strain evidence="4">JBL SC #1</strain>
    </source>
</reference>
<dbReference type="GO" id="GO:0005886">
    <property type="term" value="C:plasma membrane"/>
    <property type="evidence" value="ECO:0000318"/>
    <property type="project" value="GO_Central"/>
</dbReference>
<dbReference type="Ensembl" id="ENSACAT00000011692.3">
    <property type="protein sequence ID" value="ENSACAP00000011453.3"/>
    <property type="gene ID" value="ENSACAG00000011717.3"/>
</dbReference>
<evidence type="ECO:0000313" key="5">
    <source>
        <dbReference type="Proteomes" id="UP000001646"/>
    </source>
</evidence>
<dbReference type="Gene3D" id="3.80.10.10">
    <property type="entry name" value="Ribonuclease Inhibitor"/>
    <property type="match status" value="2"/>
</dbReference>
<proteinExistence type="predicted"/>
<dbReference type="eggNOG" id="KOG0619">
    <property type="taxonomic scope" value="Eukaryota"/>
</dbReference>
<name>H9GHZ6_ANOCA</name>
<dbReference type="AlphaFoldDB" id="H9GHZ6"/>
<feature type="transmembrane region" description="Helical" evidence="3">
    <location>
        <begin position="289"/>
        <end position="311"/>
    </location>
</feature>
<dbReference type="InterPro" id="IPR003591">
    <property type="entry name" value="Leu-rich_rpt_typical-subtyp"/>
</dbReference>
<dbReference type="STRING" id="28377.ENSACAP00000011453"/>
<dbReference type="PANTHER" id="PTHR24369">
    <property type="entry name" value="ANTIGEN BSP, PUTATIVE-RELATED"/>
    <property type="match status" value="1"/>
</dbReference>
<dbReference type="SUPFAM" id="SSF52058">
    <property type="entry name" value="L domain-like"/>
    <property type="match status" value="1"/>
</dbReference>
<dbReference type="Proteomes" id="UP000001646">
    <property type="component" value="Unplaced"/>
</dbReference>
<dbReference type="SMART" id="SM00369">
    <property type="entry name" value="LRR_TYP"/>
    <property type="match status" value="6"/>
</dbReference>
<evidence type="ECO:0000256" key="2">
    <source>
        <dbReference type="ARBA" id="ARBA00022737"/>
    </source>
</evidence>
<dbReference type="InParanoid" id="H9GHZ6"/>
<evidence type="ECO:0000256" key="1">
    <source>
        <dbReference type="ARBA" id="ARBA00022614"/>
    </source>
</evidence>
<keyword evidence="3" id="KW-0472">Membrane</keyword>
<dbReference type="GeneTree" id="ENSGT00940000166371"/>
<dbReference type="InterPro" id="IPR050541">
    <property type="entry name" value="LRR_TM_domain-containing"/>
</dbReference>
<keyword evidence="5" id="KW-1185">Reference proteome</keyword>
<dbReference type="PANTHER" id="PTHR24369:SF161">
    <property type="entry name" value="LEUCINE-RICH REPEAT-CONTAINING PROTEIN 53"/>
    <property type="match status" value="1"/>
</dbReference>
<dbReference type="HOGENOM" id="CLU_041090_0_0_1"/>
<protein>
    <recommendedName>
        <fullName evidence="6">Leucine rich repeat containing 53</fullName>
    </recommendedName>
</protein>
<keyword evidence="2" id="KW-0677">Repeat</keyword>
<keyword evidence="1" id="KW-0433">Leucine-rich repeat</keyword>
<evidence type="ECO:0000313" key="4">
    <source>
        <dbReference type="Ensembl" id="ENSACAP00000011453.3"/>
    </source>
</evidence>
<reference evidence="4" key="2">
    <citation type="submission" date="2025-08" db="UniProtKB">
        <authorList>
            <consortium name="Ensembl"/>
        </authorList>
    </citation>
    <scope>IDENTIFICATION</scope>
</reference>
<dbReference type="InterPro" id="IPR032675">
    <property type="entry name" value="LRR_dom_sf"/>
</dbReference>
<sequence length="479" mass="54106">MIQVITSCPSSCVVCSEDITLCQGLTYILAVPASTKALIIMDGNITSVEGFNLSFLLNATLLRLSANGITTIRDDAFLGLRTLKTLFLDQNQISSSSITYSTFHELQNLQVLVLSNNILNSIHGIWFKNMKYLIRLNLNGNQLTSIMGDSFKMANLGKLRILDLSNNFINSIEKRTFHGLSQLMEIDLSRNRLAVIPDAFSPLSELNLLNLDQNWWNCTCQLYDLASFLRKYTNSSSRTLRNADNMNCRASENPSVINLLELTEVNCNSALKHLSGVIKTKRRNYGQDIALVAIFSFLGGVGLMCLVLAFCNRKLRYGKANEHSSENCCCRTLDESQCGHEPRNYLTKGCYNCHLTQEKDIKVMSMLGSGREMPLLQENGHQETVKAVSKCTDLKVPFRSTEKQNEQMKNDHFLCFNCRLQQSYPQESAGNIAKMYDRYMSYKKQLTVRTLPKVEVLCGFWAVWHLPYSLESGNHTTPQ</sequence>
<dbReference type="PROSITE" id="PS51450">
    <property type="entry name" value="LRR"/>
    <property type="match status" value="2"/>
</dbReference>
<keyword evidence="3" id="KW-0812">Transmembrane</keyword>
<reference evidence="4" key="3">
    <citation type="submission" date="2025-09" db="UniProtKB">
        <authorList>
            <consortium name="Ensembl"/>
        </authorList>
    </citation>
    <scope>IDENTIFICATION</scope>
</reference>
<accession>H9GHZ6</accession>
<dbReference type="Pfam" id="PF13855">
    <property type="entry name" value="LRR_8"/>
    <property type="match status" value="2"/>
</dbReference>
<keyword evidence="3" id="KW-1133">Transmembrane helix</keyword>
<dbReference type="InterPro" id="IPR001611">
    <property type="entry name" value="Leu-rich_rpt"/>
</dbReference>